<evidence type="ECO:0000256" key="2">
    <source>
        <dbReference type="ARBA" id="ARBA00023125"/>
    </source>
</evidence>
<dbReference type="GO" id="GO:0015074">
    <property type="term" value="P:DNA integration"/>
    <property type="evidence" value="ECO:0007669"/>
    <property type="project" value="InterPro"/>
</dbReference>
<reference evidence="5 6" key="1">
    <citation type="journal article" date="2017" name="Int. J. Syst. Evol. Microbiol.">
        <title>Arachidicoccus ginsenosidivorans sp. nov., with ginsenoside-converting activity isolated from ginseng cultivating soil.</title>
        <authorList>
            <person name="Siddiqi M.Z."/>
            <person name="Aslam Z."/>
            <person name="Im W.T."/>
        </authorList>
    </citation>
    <scope>NUCLEOTIDE SEQUENCE [LARGE SCALE GENOMIC DNA]</scope>
    <source>
        <strain evidence="5 6">Gsoil 809</strain>
    </source>
</reference>
<dbReference type="PROSITE" id="PS51898">
    <property type="entry name" value="TYR_RECOMBINASE"/>
    <property type="match status" value="1"/>
</dbReference>
<dbReference type="Gene3D" id="1.10.443.10">
    <property type="entry name" value="Intergrase catalytic core"/>
    <property type="match status" value="1"/>
</dbReference>
<dbReference type="EMBL" id="CP042434">
    <property type="protein sequence ID" value="QEC73857.1"/>
    <property type="molecule type" value="Genomic_DNA"/>
</dbReference>
<name>A0A5B8VQG4_9BACT</name>
<evidence type="ECO:0000256" key="1">
    <source>
        <dbReference type="ARBA" id="ARBA00008857"/>
    </source>
</evidence>
<accession>A0A5B8VQG4</accession>
<evidence type="ECO:0000256" key="3">
    <source>
        <dbReference type="ARBA" id="ARBA00023172"/>
    </source>
</evidence>
<dbReference type="Proteomes" id="UP000321291">
    <property type="component" value="Chromosome"/>
</dbReference>
<evidence type="ECO:0000313" key="5">
    <source>
        <dbReference type="EMBL" id="QEC73857.1"/>
    </source>
</evidence>
<dbReference type="InterPro" id="IPR002104">
    <property type="entry name" value="Integrase_catalytic"/>
</dbReference>
<evidence type="ECO:0000259" key="4">
    <source>
        <dbReference type="PROSITE" id="PS51898"/>
    </source>
</evidence>
<gene>
    <name evidence="5" type="ORF">FSB73_21510</name>
</gene>
<dbReference type="InterPro" id="IPR013762">
    <property type="entry name" value="Integrase-like_cat_sf"/>
</dbReference>
<dbReference type="Pfam" id="PF00589">
    <property type="entry name" value="Phage_integrase"/>
    <property type="match status" value="1"/>
</dbReference>
<protein>
    <submittedName>
        <fullName evidence="5">Tyrosine-type recombinase/integrase</fullName>
    </submittedName>
</protein>
<dbReference type="PANTHER" id="PTHR30349">
    <property type="entry name" value="PHAGE INTEGRASE-RELATED"/>
    <property type="match status" value="1"/>
</dbReference>
<dbReference type="InterPro" id="IPR050090">
    <property type="entry name" value="Tyrosine_recombinase_XerCD"/>
</dbReference>
<dbReference type="InterPro" id="IPR011010">
    <property type="entry name" value="DNA_brk_join_enz"/>
</dbReference>
<dbReference type="GO" id="GO:0003677">
    <property type="term" value="F:DNA binding"/>
    <property type="evidence" value="ECO:0007669"/>
    <property type="project" value="UniProtKB-KW"/>
</dbReference>
<sequence>MNQNLKIKELVSEYYNELDLRNYGQCVQWRYRKVCRQVLEWCNKNKINNFNEKVGNKFCDEVIGGHLSKTGSTYHYRTTLRVVRMLVTLQQTGDFEIRTPRIEYKFNTILGEIATPYLDYCATIRKYAATSISNRKTAMFRFDVYLSNNKKSIEDTSNELFEDFLMKHCSRYGRRHYKVFFRDIFKYCFDNGILNKDYSSLILKEPRVALGSNLPTTYTADEIKRIIKAVDRSSAKGKRDYLILLLAAEYGWRASDITSFRIDEIDWSKNIISIIQTKTGIPVEFPLLASVGNAIIDYLKYGRPDGGDNVIIVNHENTHKGNRLTSPTIHSIVSKAMKLANIPNWKTKKHGPHALRHSLASNMLKRNISIPIIKTVLGHQNTQSTKTYLTVDIQKLKLCSLPIPQLTSEFYNPIKKK</sequence>
<organism evidence="5 6">
    <name type="scientific">Arachidicoccus ginsenosidivorans</name>
    <dbReference type="NCBI Taxonomy" id="496057"/>
    <lineage>
        <taxon>Bacteria</taxon>
        <taxon>Pseudomonadati</taxon>
        <taxon>Bacteroidota</taxon>
        <taxon>Chitinophagia</taxon>
        <taxon>Chitinophagales</taxon>
        <taxon>Chitinophagaceae</taxon>
        <taxon>Arachidicoccus</taxon>
    </lineage>
</organism>
<dbReference type="CDD" id="cd01188">
    <property type="entry name" value="INT_RitA_C_like"/>
    <property type="match status" value="1"/>
</dbReference>
<dbReference type="GO" id="GO:0006310">
    <property type="term" value="P:DNA recombination"/>
    <property type="evidence" value="ECO:0007669"/>
    <property type="project" value="UniProtKB-KW"/>
</dbReference>
<keyword evidence="2" id="KW-0238">DNA-binding</keyword>
<dbReference type="OrthoDB" id="9785687at2"/>
<proteinExistence type="inferred from homology"/>
<dbReference type="PANTHER" id="PTHR30349:SF41">
    <property type="entry name" value="INTEGRASE_RECOMBINASE PROTEIN MJ0367-RELATED"/>
    <property type="match status" value="1"/>
</dbReference>
<feature type="domain" description="Tyr recombinase" evidence="4">
    <location>
        <begin position="213"/>
        <end position="401"/>
    </location>
</feature>
<comment type="similarity">
    <text evidence="1">Belongs to the 'phage' integrase family.</text>
</comment>
<dbReference type="RefSeq" id="WP_146787086.1">
    <property type="nucleotide sequence ID" value="NZ_CP042434.1"/>
</dbReference>
<evidence type="ECO:0000313" key="6">
    <source>
        <dbReference type="Proteomes" id="UP000321291"/>
    </source>
</evidence>
<dbReference type="AlphaFoldDB" id="A0A5B8VQG4"/>
<keyword evidence="3" id="KW-0233">DNA recombination</keyword>
<dbReference type="SUPFAM" id="SSF56349">
    <property type="entry name" value="DNA breaking-rejoining enzymes"/>
    <property type="match status" value="1"/>
</dbReference>
<dbReference type="KEGG" id="agi:FSB73_21510"/>
<keyword evidence="6" id="KW-1185">Reference proteome</keyword>